<keyword evidence="2" id="KW-1185">Reference proteome</keyword>
<evidence type="ECO:0000313" key="2">
    <source>
        <dbReference type="Proteomes" id="UP001148629"/>
    </source>
</evidence>
<dbReference type="EMBL" id="JANRMS010000956">
    <property type="protein sequence ID" value="KAJ3532469.1"/>
    <property type="molecule type" value="Genomic_DNA"/>
</dbReference>
<sequence>MAIKDLVSPPPQSIIINPQHIIFTQSQYQTPNTHQFSTITINMKASVVFILPLSTLALAAATAKVEERQATRLPGLPLNPQCLAGIPGITNCLSGPVNPNTLLSDLVGCPLGVIVGALACVLS</sequence>
<proteinExistence type="predicted"/>
<comment type="caution">
    <text evidence="1">The sequence shown here is derived from an EMBL/GenBank/DDBJ whole genome shotgun (WGS) entry which is preliminary data.</text>
</comment>
<reference evidence="1" key="1">
    <citation type="submission" date="2022-08" db="EMBL/GenBank/DDBJ databases">
        <title>Genome Sequence of Fusarium decemcellulare.</title>
        <authorList>
            <person name="Buettner E."/>
        </authorList>
    </citation>
    <scope>NUCLEOTIDE SEQUENCE</scope>
    <source>
        <strain evidence="1">Babe19</strain>
    </source>
</reference>
<accession>A0ACC1S5C8</accession>
<organism evidence="1 2">
    <name type="scientific">Fusarium decemcellulare</name>
    <dbReference type="NCBI Taxonomy" id="57161"/>
    <lineage>
        <taxon>Eukaryota</taxon>
        <taxon>Fungi</taxon>
        <taxon>Dikarya</taxon>
        <taxon>Ascomycota</taxon>
        <taxon>Pezizomycotina</taxon>
        <taxon>Sordariomycetes</taxon>
        <taxon>Hypocreomycetidae</taxon>
        <taxon>Hypocreales</taxon>
        <taxon>Nectriaceae</taxon>
        <taxon>Fusarium</taxon>
        <taxon>Fusarium decemcellulare species complex</taxon>
    </lineage>
</organism>
<gene>
    <name evidence="1" type="ORF">NM208_g8424</name>
</gene>
<name>A0ACC1S5C8_9HYPO</name>
<evidence type="ECO:0000313" key="1">
    <source>
        <dbReference type="EMBL" id="KAJ3532469.1"/>
    </source>
</evidence>
<dbReference type="Proteomes" id="UP001148629">
    <property type="component" value="Unassembled WGS sequence"/>
</dbReference>
<protein>
    <submittedName>
        <fullName evidence="1">Uncharacterized protein</fullName>
    </submittedName>
</protein>